<evidence type="ECO:0000313" key="8">
    <source>
        <dbReference type="Proteomes" id="UP000824120"/>
    </source>
</evidence>
<dbReference type="Proteomes" id="UP000824120">
    <property type="component" value="Chromosome 11"/>
</dbReference>
<protein>
    <submittedName>
        <fullName evidence="7">Uncharacterized protein</fullName>
    </submittedName>
</protein>
<keyword evidence="1 6" id="KW-0812">Transmembrane</keyword>
<keyword evidence="5" id="KW-0968">Cytoplasmic vesicle</keyword>
<feature type="transmembrane region" description="Helical" evidence="6">
    <location>
        <begin position="21"/>
        <end position="44"/>
    </location>
</feature>
<evidence type="ECO:0000256" key="5">
    <source>
        <dbReference type="ARBA" id="ARBA00023329"/>
    </source>
</evidence>
<keyword evidence="3 6" id="KW-1133">Transmembrane helix</keyword>
<evidence type="ECO:0000256" key="6">
    <source>
        <dbReference type="SAM" id="Phobius"/>
    </source>
</evidence>
<proteinExistence type="predicted"/>
<sequence length="129" mass="15022">MRLYLIRSVSSHRLTAATMAGVVNKFFITSLVMWAAPIAILYAFNHNLIPDLALWRRFVSRKYGLQNNWITDEVTGVFGCCVWKTIRRLWPSFASNISLKIGDGVKTDFWNEIWIGDRDLKTLFQIYLF</sequence>
<dbReference type="EMBL" id="JACXVP010000011">
    <property type="protein sequence ID" value="KAG5577685.1"/>
    <property type="molecule type" value="Genomic_DNA"/>
</dbReference>
<accession>A0A9J5WQU2</accession>
<keyword evidence="2" id="KW-0256">Endoplasmic reticulum</keyword>
<gene>
    <name evidence="7" type="ORF">H5410_057819</name>
</gene>
<keyword evidence="8" id="KW-1185">Reference proteome</keyword>
<dbReference type="InterPro" id="IPR019013">
    <property type="entry name" value="Vma21"/>
</dbReference>
<evidence type="ECO:0000256" key="2">
    <source>
        <dbReference type="ARBA" id="ARBA00022824"/>
    </source>
</evidence>
<dbReference type="AlphaFoldDB" id="A0A9J5WQU2"/>
<reference evidence="7 8" key="1">
    <citation type="submission" date="2020-09" db="EMBL/GenBank/DDBJ databases">
        <title>De no assembly of potato wild relative species, Solanum commersonii.</title>
        <authorList>
            <person name="Cho K."/>
        </authorList>
    </citation>
    <scope>NUCLEOTIDE SEQUENCE [LARGE SCALE GENOMIC DNA]</scope>
    <source>
        <strain evidence="7">LZ3.2</strain>
        <tissue evidence="7">Leaf</tissue>
    </source>
</reference>
<dbReference type="Pfam" id="PF09446">
    <property type="entry name" value="VMA21"/>
    <property type="match status" value="1"/>
</dbReference>
<dbReference type="OrthoDB" id="1243493at2759"/>
<evidence type="ECO:0000256" key="1">
    <source>
        <dbReference type="ARBA" id="ARBA00022692"/>
    </source>
</evidence>
<dbReference type="GO" id="GO:0031410">
    <property type="term" value="C:cytoplasmic vesicle"/>
    <property type="evidence" value="ECO:0007669"/>
    <property type="project" value="UniProtKB-KW"/>
</dbReference>
<evidence type="ECO:0000256" key="4">
    <source>
        <dbReference type="ARBA" id="ARBA00023136"/>
    </source>
</evidence>
<evidence type="ECO:0000313" key="7">
    <source>
        <dbReference type="EMBL" id="KAG5577685.1"/>
    </source>
</evidence>
<name>A0A9J5WQU2_SOLCO</name>
<evidence type="ECO:0000256" key="3">
    <source>
        <dbReference type="ARBA" id="ARBA00022989"/>
    </source>
</evidence>
<dbReference type="GO" id="GO:0070072">
    <property type="term" value="P:vacuolar proton-transporting V-type ATPase complex assembly"/>
    <property type="evidence" value="ECO:0007669"/>
    <property type="project" value="InterPro"/>
</dbReference>
<organism evidence="7 8">
    <name type="scientific">Solanum commersonii</name>
    <name type="common">Commerson's wild potato</name>
    <name type="synonym">Commerson's nightshade</name>
    <dbReference type="NCBI Taxonomy" id="4109"/>
    <lineage>
        <taxon>Eukaryota</taxon>
        <taxon>Viridiplantae</taxon>
        <taxon>Streptophyta</taxon>
        <taxon>Embryophyta</taxon>
        <taxon>Tracheophyta</taxon>
        <taxon>Spermatophyta</taxon>
        <taxon>Magnoliopsida</taxon>
        <taxon>eudicotyledons</taxon>
        <taxon>Gunneridae</taxon>
        <taxon>Pentapetalae</taxon>
        <taxon>asterids</taxon>
        <taxon>lamiids</taxon>
        <taxon>Solanales</taxon>
        <taxon>Solanaceae</taxon>
        <taxon>Solanoideae</taxon>
        <taxon>Solaneae</taxon>
        <taxon>Solanum</taxon>
    </lineage>
</organism>
<keyword evidence="4 6" id="KW-0472">Membrane</keyword>
<comment type="caution">
    <text evidence="7">The sequence shown here is derived from an EMBL/GenBank/DDBJ whole genome shotgun (WGS) entry which is preliminary data.</text>
</comment>